<sequence>MTDFAAAVAAATADGYPQPPAANTDQVTAIASAFARLFELQLPDDYRAFLLTCNGFEHDGRLFYGIVDAWGDNEFHPGLFDSNERLVHGLDSVETPLRFVGESGHELFAHDTEDTCWKVVDRITWTSDDPSRTYATFGELFASVHPTLT</sequence>
<dbReference type="InterPro" id="IPR037883">
    <property type="entry name" value="Knr4/Smi1-like_sf"/>
</dbReference>
<dbReference type="EMBL" id="VKKG01000002">
    <property type="protein sequence ID" value="TRY18768.1"/>
    <property type="molecule type" value="Genomic_DNA"/>
</dbReference>
<dbReference type="InterPro" id="IPR018958">
    <property type="entry name" value="Knr4/Smi1-like_dom"/>
</dbReference>
<gene>
    <name evidence="2" type="ORF">FOJ82_06535</name>
</gene>
<keyword evidence="3" id="KW-1185">Reference proteome</keyword>
<evidence type="ECO:0000259" key="1">
    <source>
        <dbReference type="SMART" id="SM00860"/>
    </source>
</evidence>
<comment type="caution">
    <text evidence="2">The sequence shown here is derived from an EMBL/GenBank/DDBJ whole genome shotgun (WGS) entry which is preliminary data.</text>
</comment>
<name>A0A553K259_9ACTN</name>
<reference evidence="2 3" key="1">
    <citation type="submission" date="2019-07" db="EMBL/GenBank/DDBJ databases">
        <authorList>
            <person name="Zhou L.-Y."/>
        </authorList>
    </citation>
    <scope>NUCLEOTIDE SEQUENCE [LARGE SCALE GENOMIC DNA]</scope>
    <source>
        <strain evidence="2 3">YIM 101269</strain>
    </source>
</reference>
<dbReference type="OrthoDB" id="3726250at2"/>
<proteinExistence type="predicted"/>
<dbReference type="Gene3D" id="3.40.1580.10">
    <property type="entry name" value="SMI1/KNR4-like"/>
    <property type="match status" value="1"/>
</dbReference>
<accession>A0A553K259</accession>
<dbReference type="SMART" id="SM00860">
    <property type="entry name" value="SMI1_KNR4"/>
    <property type="match status" value="1"/>
</dbReference>
<dbReference type="SUPFAM" id="SSF160631">
    <property type="entry name" value="SMI1/KNR4-like"/>
    <property type="match status" value="1"/>
</dbReference>
<feature type="domain" description="Knr4/Smi1-like" evidence="1">
    <location>
        <begin position="21"/>
        <end position="143"/>
    </location>
</feature>
<evidence type="ECO:0000313" key="3">
    <source>
        <dbReference type="Proteomes" id="UP000317638"/>
    </source>
</evidence>
<dbReference type="Proteomes" id="UP000317638">
    <property type="component" value="Unassembled WGS sequence"/>
</dbReference>
<evidence type="ECO:0000313" key="2">
    <source>
        <dbReference type="EMBL" id="TRY18768.1"/>
    </source>
</evidence>
<protein>
    <submittedName>
        <fullName evidence="2">SMI1/KNR4 family protein</fullName>
    </submittedName>
</protein>
<dbReference type="AlphaFoldDB" id="A0A553K259"/>
<dbReference type="NCBIfam" id="NF038335">
    <property type="entry name" value="YPO0640_fam"/>
    <property type="match status" value="1"/>
</dbReference>
<dbReference type="RefSeq" id="WP_143937660.1">
    <property type="nucleotide sequence ID" value="NZ_VKKG01000002.1"/>
</dbReference>
<organism evidence="2 3">
    <name type="scientific">Tessaracoccus rhinocerotis</name>
    <dbReference type="NCBI Taxonomy" id="1689449"/>
    <lineage>
        <taxon>Bacteria</taxon>
        <taxon>Bacillati</taxon>
        <taxon>Actinomycetota</taxon>
        <taxon>Actinomycetes</taxon>
        <taxon>Propionibacteriales</taxon>
        <taxon>Propionibacteriaceae</taxon>
        <taxon>Tessaracoccus</taxon>
    </lineage>
</organism>
<dbReference type="Pfam" id="PF09346">
    <property type="entry name" value="SMI1_KNR4"/>
    <property type="match status" value="1"/>
</dbReference>